<evidence type="ECO:0000313" key="3">
    <source>
        <dbReference type="EMBL" id="OAD69925.1"/>
    </source>
</evidence>
<feature type="transmembrane region" description="Helical" evidence="2">
    <location>
        <begin position="12"/>
        <end position="41"/>
    </location>
</feature>
<feature type="transmembrane region" description="Helical" evidence="2">
    <location>
        <begin position="47"/>
        <end position="65"/>
    </location>
</feature>
<protein>
    <submittedName>
        <fullName evidence="3">Uncharacterized protein</fullName>
    </submittedName>
</protein>
<name>A0A167L9U4_PHYB8</name>
<dbReference type="AlphaFoldDB" id="A0A167L9U4"/>
<keyword evidence="4" id="KW-1185">Reference proteome</keyword>
<dbReference type="RefSeq" id="XP_018287965.1">
    <property type="nucleotide sequence ID" value="XM_018436694.1"/>
</dbReference>
<organism evidence="3 4">
    <name type="scientific">Phycomyces blakesleeanus (strain ATCC 8743b / DSM 1359 / FGSC 10004 / NBRC 33097 / NRRL 1555)</name>
    <dbReference type="NCBI Taxonomy" id="763407"/>
    <lineage>
        <taxon>Eukaryota</taxon>
        <taxon>Fungi</taxon>
        <taxon>Fungi incertae sedis</taxon>
        <taxon>Mucoromycota</taxon>
        <taxon>Mucoromycotina</taxon>
        <taxon>Mucoromycetes</taxon>
        <taxon>Mucorales</taxon>
        <taxon>Phycomycetaceae</taxon>
        <taxon>Phycomyces</taxon>
    </lineage>
</organism>
<sequence length="100" mass="11545">MSCLNQNKLNNFQFAQLILSVSQITDLYLGPLFLIIYQLLFSTDRQIIFYRQYLCIFCLSTLLFSELPVNKQAKKACHSKQSNTVGVDCTRGEPMDIQKE</sequence>
<dbReference type="Proteomes" id="UP000077315">
    <property type="component" value="Unassembled WGS sequence"/>
</dbReference>
<feature type="compositionally biased region" description="Basic and acidic residues" evidence="1">
    <location>
        <begin position="90"/>
        <end position="100"/>
    </location>
</feature>
<keyword evidence="2" id="KW-0812">Transmembrane</keyword>
<evidence type="ECO:0000256" key="1">
    <source>
        <dbReference type="SAM" id="MobiDB-lite"/>
    </source>
</evidence>
<evidence type="ECO:0000313" key="4">
    <source>
        <dbReference type="Proteomes" id="UP000077315"/>
    </source>
</evidence>
<keyword evidence="2" id="KW-0472">Membrane</keyword>
<dbReference type="InParanoid" id="A0A167L9U4"/>
<accession>A0A167L9U4</accession>
<dbReference type="GeneID" id="28997600"/>
<reference evidence="4" key="1">
    <citation type="submission" date="2015-06" db="EMBL/GenBank/DDBJ databases">
        <title>Expansion of signal transduction pathways in fungi by whole-genome duplication.</title>
        <authorList>
            <consortium name="DOE Joint Genome Institute"/>
            <person name="Corrochano L.M."/>
            <person name="Kuo A."/>
            <person name="Marcet-Houben M."/>
            <person name="Polaino S."/>
            <person name="Salamov A."/>
            <person name="Villalobos J.M."/>
            <person name="Alvarez M.I."/>
            <person name="Avalos J."/>
            <person name="Benito E.P."/>
            <person name="Benoit I."/>
            <person name="Burger G."/>
            <person name="Camino L.P."/>
            <person name="Canovas D."/>
            <person name="Cerda-Olmedo E."/>
            <person name="Cheng J.-F."/>
            <person name="Dominguez A."/>
            <person name="Elias M."/>
            <person name="Eslava A.P."/>
            <person name="Glaser F."/>
            <person name="Grimwood J."/>
            <person name="Gutierrez G."/>
            <person name="Heitman J."/>
            <person name="Henrissat B."/>
            <person name="Iturriaga E.A."/>
            <person name="Lang B.F."/>
            <person name="Lavin J.L."/>
            <person name="Lee S."/>
            <person name="Li W."/>
            <person name="Lindquist E."/>
            <person name="Lopez-Garcia S."/>
            <person name="Luque E.M."/>
            <person name="Marcos A.T."/>
            <person name="Martin J."/>
            <person name="McCluskey K."/>
            <person name="Medina H.R."/>
            <person name="Miralles-Duran A."/>
            <person name="Miyazaki A."/>
            <person name="Munoz-Torres E."/>
            <person name="Oguiza J.A."/>
            <person name="Ohm R."/>
            <person name="Olmedo M."/>
            <person name="Orejas M."/>
            <person name="Ortiz-Castellanos L."/>
            <person name="Pisabarro A.G."/>
            <person name="Rodriguez-Romero J."/>
            <person name="Ruiz-Herrera J."/>
            <person name="Ruiz-Vazquez R."/>
            <person name="Sanz C."/>
            <person name="Schackwitz W."/>
            <person name="Schmutz J."/>
            <person name="Shahriari M."/>
            <person name="Shelest E."/>
            <person name="Silva-Franco F."/>
            <person name="Soanes D."/>
            <person name="Syed K."/>
            <person name="Tagua V.G."/>
            <person name="Talbot N.J."/>
            <person name="Thon M."/>
            <person name="De vries R.P."/>
            <person name="Wiebenga A."/>
            <person name="Yadav J.S."/>
            <person name="Braun E.L."/>
            <person name="Baker S."/>
            <person name="Garre V."/>
            <person name="Horwitz B."/>
            <person name="Torres-Martinez S."/>
            <person name="Idnurm A."/>
            <person name="Herrera-Estrella A."/>
            <person name="Gabaldon T."/>
            <person name="Grigoriev I.V."/>
        </authorList>
    </citation>
    <scope>NUCLEOTIDE SEQUENCE [LARGE SCALE GENOMIC DNA]</scope>
    <source>
        <strain evidence="4">NRRL 1555(-)</strain>
    </source>
</reference>
<dbReference type="EMBL" id="KV440990">
    <property type="protein sequence ID" value="OAD69925.1"/>
    <property type="molecule type" value="Genomic_DNA"/>
</dbReference>
<feature type="region of interest" description="Disordered" evidence="1">
    <location>
        <begin position="78"/>
        <end position="100"/>
    </location>
</feature>
<proteinExistence type="predicted"/>
<evidence type="ECO:0000256" key="2">
    <source>
        <dbReference type="SAM" id="Phobius"/>
    </source>
</evidence>
<dbReference type="VEuPathDB" id="FungiDB:PHYBLDRAFT_171948"/>
<gene>
    <name evidence="3" type="ORF">PHYBLDRAFT_171948</name>
</gene>
<keyword evidence="2" id="KW-1133">Transmembrane helix</keyword>